<dbReference type="PANTHER" id="PTHR45527:SF1">
    <property type="entry name" value="FATTY ACID SYNTHASE"/>
    <property type="match status" value="1"/>
</dbReference>
<dbReference type="GO" id="GO:0031177">
    <property type="term" value="F:phosphopantetheine binding"/>
    <property type="evidence" value="ECO:0007669"/>
    <property type="project" value="TreeGrafter"/>
</dbReference>
<proteinExistence type="predicted"/>
<dbReference type="GO" id="GO:0043041">
    <property type="term" value="P:amino acid activation for nonribosomal peptide biosynthetic process"/>
    <property type="evidence" value="ECO:0007669"/>
    <property type="project" value="TreeGrafter"/>
</dbReference>
<protein>
    <submittedName>
        <fullName evidence="4">Acyl-CoA synthetase (AMP-forming)/AMP-acid ligase II</fullName>
    </submittedName>
</protein>
<evidence type="ECO:0000313" key="4">
    <source>
        <dbReference type="EMBL" id="MBB5642453.1"/>
    </source>
</evidence>
<accession>A0A7W8ZYA5</accession>
<dbReference type="InterPro" id="IPR000873">
    <property type="entry name" value="AMP-dep_synth/lig_dom"/>
</dbReference>
<feature type="domain" description="AMP-dependent synthetase/ligase" evidence="2">
    <location>
        <begin position="25"/>
        <end position="354"/>
    </location>
</feature>
<reference evidence="4 5" key="1">
    <citation type="submission" date="2020-08" db="EMBL/GenBank/DDBJ databases">
        <title>Sequencing the genomes of 1000 actinobacteria strains.</title>
        <authorList>
            <person name="Klenk H.-P."/>
        </authorList>
    </citation>
    <scope>NUCLEOTIDE SEQUENCE [LARGE SCALE GENOMIC DNA]</scope>
    <source>
        <strain evidence="4 5">DSM 21065</strain>
    </source>
</reference>
<dbReference type="PANTHER" id="PTHR45527">
    <property type="entry name" value="NONRIBOSOMAL PEPTIDE SYNTHETASE"/>
    <property type="match status" value="1"/>
</dbReference>
<dbReference type="GO" id="GO:0005737">
    <property type="term" value="C:cytoplasm"/>
    <property type="evidence" value="ECO:0007669"/>
    <property type="project" value="TreeGrafter"/>
</dbReference>
<comment type="caution">
    <text evidence="4">The sequence shown here is derived from an EMBL/GenBank/DDBJ whole genome shotgun (WGS) entry which is preliminary data.</text>
</comment>
<dbReference type="EMBL" id="JACHBQ010000001">
    <property type="protein sequence ID" value="MBB5642453.1"/>
    <property type="molecule type" value="Genomic_DNA"/>
</dbReference>
<keyword evidence="4" id="KW-0436">Ligase</keyword>
<dbReference type="GO" id="GO:0016874">
    <property type="term" value="F:ligase activity"/>
    <property type="evidence" value="ECO:0007669"/>
    <property type="project" value="UniProtKB-KW"/>
</dbReference>
<evidence type="ECO:0000259" key="2">
    <source>
        <dbReference type="Pfam" id="PF00501"/>
    </source>
</evidence>
<evidence type="ECO:0000256" key="1">
    <source>
        <dbReference type="SAM" id="MobiDB-lite"/>
    </source>
</evidence>
<sequence length="504" mass="54048">MNSRIGQEEDGNAGNLPLARRILAHAQETPQAPAVIDDGRVFSYAQLLSLAQSLAAGLPGPHGTGIGIIAHKSARTIALILGTLLVERPALLLAPTMSTERQLSVMRTAGIRTRIEPGTRGEATTVSDADHSQPDDEEVAGVRGGDLLFTTSGTTGTPKVVPLQIDAIDRFVAWATAEFELGPASTLLNLSPLNFDLTLLEVWTTLANGGCVVLVPPERAVLGSQVLDLVEEHAVDVIQAVPTFFTLMLASARGRRMTGVRTLILTGDRVDHATVAELRETFPVARIVNIYGMTETNDSFLHVIRDVEQVDRALPIGQPLPGVRVLVRGDDGSVSPFGVGELFVSTPFQAQGYLDPVTTSTVFVTFRTAEGPRVYVRTGDLVDRQPDAPTHLLGRMDRRVKVRGVAIDLADVERIFQSHPGIAAAAAIAEPDVVEGNRLVVVVQRATPSDVDLLELRSFSAHRLARGSAPSEFHLTDSGFPMTITGKIDRPRALLAARGTLERN</sequence>
<dbReference type="SUPFAM" id="SSF56801">
    <property type="entry name" value="Acetyl-CoA synthetase-like"/>
    <property type="match status" value="1"/>
</dbReference>
<dbReference type="InterPro" id="IPR045851">
    <property type="entry name" value="AMP-bd_C_sf"/>
</dbReference>
<dbReference type="Gene3D" id="3.40.50.12780">
    <property type="entry name" value="N-terminal domain of ligase-like"/>
    <property type="match status" value="1"/>
</dbReference>
<dbReference type="Gene3D" id="3.30.300.30">
    <property type="match status" value="1"/>
</dbReference>
<feature type="domain" description="AMP-binding enzyme C-terminal" evidence="3">
    <location>
        <begin position="412"/>
        <end position="487"/>
    </location>
</feature>
<gene>
    <name evidence="4" type="ORF">BJ997_003001</name>
</gene>
<dbReference type="InterPro" id="IPR025110">
    <property type="entry name" value="AMP-bd_C"/>
</dbReference>
<dbReference type="AlphaFoldDB" id="A0A7W8ZYA5"/>
<organism evidence="4 5">
    <name type="scientific">Cryobacterium roopkundense</name>
    <dbReference type="NCBI Taxonomy" id="1001240"/>
    <lineage>
        <taxon>Bacteria</taxon>
        <taxon>Bacillati</taxon>
        <taxon>Actinomycetota</taxon>
        <taxon>Actinomycetes</taxon>
        <taxon>Micrococcales</taxon>
        <taxon>Microbacteriaceae</taxon>
        <taxon>Cryobacterium</taxon>
    </lineage>
</organism>
<evidence type="ECO:0000259" key="3">
    <source>
        <dbReference type="Pfam" id="PF13193"/>
    </source>
</evidence>
<dbReference type="InterPro" id="IPR042099">
    <property type="entry name" value="ANL_N_sf"/>
</dbReference>
<dbReference type="GO" id="GO:0044550">
    <property type="term" value="P:secondary metabolite biosynthetic process"/>
    <property type="evidence" value="ECO:0007669"/>
    <property type="project" value="TreeGrafter"/>
</dbReference>
<dbReference type="RefSeq" id="WP_052541850.1">
    <property type="nucleotide sequence ID" value="NZ_JACHBQ010000001.1"/>
</dbReference>
<evidence type="ECO:0000313" key="5">
    <source>
        <dbReference type="Proteomes" id="UP000561726"/>
    </source>
</evidence>
<dbReference type="Proteomes" id="UP000561726">
    <property type="component" value="Unassembled WGS sequence"/>
</dbReference>
<feature type="region of interest" description="Disordered" evidence="1">
    <location>
        <begin position="118"/>
        <end position="139"/>
    </location>
</feature>
<dbReference type="Pfam" id="PF13193">
    <property type="entry name" value="AMP-binding_C"/>
    <property type="match status" value="1"/>
</dbReference>
<dbReference type="Pfam" id="PF00501">
    <property type="entry name" value="AMP-binding"/>
    <property type="match status" value="1"/>
</dbReference>
<dbReference type="OrthoDB" id="5240965at2"/>
<name>A0A7W8ZYA5_9MICO</name>